<dbReference type="InterPro" id="IPR050638">
    <property type="entry name" value="AA-Vitamin_Transporters"/>
</dbReference>
<evidence type="ECO:0000256" key="6">
    <source>
        <dbReference type="SAM" id="Phobius"/>
    </source>
</evidence>
<protein>
    <submittedName>
        <fullName evidence="8">Drug/metabolite exporter YedA</fullName>
    </submittedName>
</protein>
<feature type="transmembrane region" description="Helical" evidence="6">
    <location>
        <begin position="97"/>
        <end position="116"/>
    </location>
</feature>
<evidence type="ECO:0000313" key="9">
    <source>
        <dbReference type="Proteomes" id="UP001356170"/>
    </source>
</evidence>
<reference evidence="8 9" key="1">
    <citation type="submission" date="2024-01" db="EMBL/GenBank/DDBJ databases">
        <title>Novel species of the genus Luteimonas isolated from rivers.</title>
        <authorList>
            <person name="Lu H."/>
        </authorList>
    </citation>
    <scope>NUCLEOTIDE SEQUENCE [LARGE SCALE GENOMIC DNA]</scope>
    <source>
        <strain evidence="8 9">FXH3W</strain>
    </source>
</reference>
<keyword evidence="5 6" id="KW-0472">Membrane</keyword>
<evidence type="ECO:0000313" key="8">
    <source>
        <dbReference type="EMBL" id="MEF2155232.1"/>
    </source>
</evidence>
<keyword evidence="9" id="KW-1185">Reference proteome</keyword>
<evidence type="ECO:0000256" key="5">
    <source>
        <dbReference type="ARBA" id="ARBA00023136"/>
    </source>
</evidence>
<evidence type="ECO:0000259" key="7">
    <source>
        <dbReference type="Pfam" id="PF00892"/>
    </source>
</evidence>
<dbReference type="EMBL" id="JAZHBO010000001">
    <property type="protein sequence ID" value="MEF2155232.1"/>
    <property type="molecule type" value="Genomic_DNA"/>
</dbReference>
<feature type="transmembrane region" description="Helical" evidence="6">
    <location>
        <begin position="42"/>
        <end position="60"/>
    </location>
</feature>
<name>A0ABU7UXC5_9GAMM</name>
<keyword evidence="4 6" id="KW-1133">Transmembrane helix</keyword>
<dbReference type="SUPFAM" id="SSF103481">
    <property type="entry name" value="Multidrug resistance efflux transporter EmrE"/>
    <property type="match status" value="2"/>
</dbReference>
<feature type="transmembrane region" description="Helical" evidence="6">
    <location>
        <begin position="215"/>
        <end position="237"/>
    </location>
</feature>
<feature type="domain" description="EamA" evidence="7">
    <location>
        <begin position="17"/>
        <end position="144"/>
    </location>
</feature>
<dbReference type="InterPro" id="IPR037185">
    <property type="entry name" value="EmrE-like"/>
</dbReference>
<dbReference type="PANTHER" id="PTHR32322">
    <property type="entry name" value="INNER MEMBRANE TRANSPORTER"/>
    <property type="match status" value="1"/>
</dbReference>
<dbReference type="NCBIfam" id="NF008432">
    <property type="entry name" value="PRK11272.1"/>
    <property type="match status" value="1"/>
</dbReference>
<dbReference type="Proteomes" id="UP001356170">
    <property type="component" value="Unassembled WGS sequence"/>
</dbReference>
<comment type="caution">
    <text evidence="8">The sequence shown here is derived from an EMBL/GenBank/DDBJ whole genome shotgun (WGS) entry which is preliminary data.</text>
</comment>
<feature type="transmembrane region" description="Helical" evidence="6">
    <location>
        <begin position="72"/>
        <end position="91"/>
    </location>
</feature>
<feature type="domain" description="EamA" evidence="7">
    <location>
        <begin position="154"/>
        <end position="288"/>
    </location>
</feature>
<evidence type="ECO:0000256" key="4">
    <source>
        <dbReference type="ARBA" id="ARBA00022989"/>
    </source>
</evidence>
<accession>A0ABU7UXC5</accession>
<feature type="transmembrane region" description="Helical" evidence="6">
    <location>
        <begin position="128"/>
        <end position="145"/>
    </location>
</feature>
<gene>
    <name evidence="8" type="primary">yedA</name>
    <name evidence="8" type="ORF">V3390_03170</name>
</gene>
<dbReference type="PANTHER" id="PTHR32322:SF2">
    <property type="entry name" value="EAMA DOMAIN-CONTAINING PROTEIN"/>
    <property type="match status" value="1"/>
</dbReference>
<dbReference type="Pfam" id="PF00892">
    <property type="entry name" value="EamA"/>
    <property type="match status" value="2"/>
</dbReference>
<dbReference type="RefSeq" id="WP_331703315.1">
    <property type="nucleotide sequence ID" value="NZ_JAZHBO010000001.1"/>
</dbReference>
<organism evidence="8 9">
    <name type="scientific">Aquilutibacter rugosus</name>
    <dbReference type="NCBI Taxonomy" id="3115820"/>
    <lineage>
        <taxon>Bacteria</taxon>
        <taxon>Pseudomonadati</taxon>
        <taxon>Pseudomonadota</taxon>
        <taxon>Gammaproteobacteria</taxon>
        <taxon>Lysobacterales</taxon>
        <taxon>Lysobacteraceae</taxon>
        <taxon>Aquilutibacter</taxon>
    </lineage>
</organism>
<comment type="subcellular location">
    <subcellularLocation>
        <location evidence="1">Membrane</location>
        <topology evidence="1">Multi-pass membrane protein</topology>
    </subcellularLocation>
</comment>
<proteinExistence type="inferred from homology"/>
<comment type="similarity">
    <text evidence="2">Belongs to the EamA transporter family.</text>
</comment>
<feature type="transmembrane region" description="Helical" evidence="6">
    <location>
        <begin position="249"/>
        <end position="268"/>
    </location>
</feature>
<evidence type="ECO:0000256" key="2">
    <source>
        <dbReference type="ARBA" id="ARBA00007362"/>
    </source>
</evidence>
<feature type="transmembrane region" description="Helical" evidence="6">
    <location>
        <begin position="151"/>
        <end position="173"/>
    </location>
</feature>
<feature type="transmembrane region" description="Helical" evidence="6">
    <location>
        <begin position="274"/>
        <end position="293"/>
    </location>
</feature>
<keyword evidence="3 6" id="KW-0812">Transmembrane</keyword>
<evidence type="ECO:0000256" key="3">
    <source>
        <dbReference type="ARBA" id="ARBA00022692"/>
    </source>
</evidence>
<evidence type="ECO:0000256" key="1">
    <source>
        <dbReference type="ARBA" id="ARBA00004141"/>
    </source>
</evidence>
<sequence>MSGSVSHKPAVAAVVAALAIVYLVWGSTYLGIKFALEDYPPFILGAIRMALAGIVLYALMRFKGVAAPTRKQWKTLIILGLLMVLLSNGLVNLAETQVSSGIAAVGVASVSLFAALFSAMRGDHPSRVEWIGLIIGFTGVIWLNIGGTLSATPLGLICLIVASVSWAFGSIWSRDQDLPAPFMNAAGQMLTGSVWMALAALVTGERFTAMPSLHATMAMLYLVVFGSIIAFTAYIWLNHNVRPALAQSYAYVNPPVAVILGVLLGGETVTPSELGAMAIILVGVVIITTAKLWRK</sequence>
<dbReference type="InterPro" id="IPR000620">
    <property type="entry name" value="EamA_dom"/>
</dbReference>